<dbReference type="Gene3D" id="3.30.1390.10">
    <property type="match status" value="1"/>
</dbReference>
<evidence type="ECO:0000313" key="4">
    <source>
        <dbReference type="Proteomes" id="UP000501168"/>
    </source>
</evidence>
<dbReference type="RefSeq" id="WP_166917113.1">
    <property type="nucleotide sequence ID" value="NZ_CP050253.1"/>
</dbReference>
<comment type="function">
    <text evidence="1">Involved in the modulation of the specificity of the ClpAP-mediated ATP-dependent protein degradation.</text>
</comment>
<keyword evidence="3" id="KW-0645">Protease</keyword>
<gene>
    <name evidence="1 3" type="primary">clpS</name>
    <name evidence="3" type="ORF">IPMB12_09455</name>
</gene>
<dbReference type="PANTHER" id="PTHR33473:SF19">
    <property type="entry name" value="ATP-DEPENDENT CLP PROTEASE ADAPTER PROTEIN CLPS"/>
    <property type="match status" value="1"/>
</dbReference>
<comment type="similarity">
    <text evidence="1">Belongs to the ClpS family.</text>
</comment>
<dbReference type="NCBIfam" id="NF000672">
    <property type="entry name" value="PRK00033.1-5"/>
    <property type="match status" value="1"/>
</dbReference>
<keyword evidence="4" id="KW-1185">Reference proteome</keyword>
<dbReference type="SUPFAM" id="SSF54736">
    <property type="entry name" value="ClpS-like"/>
    <property type="match status" value="1"/>
</dbReference>
<reference evidence="3 4" key="1">
    <citation type="submission" date="2020-03" db="EMBL/GenBank/DDBJ databases">
        <title>Complete genome sequence of Orbus sp. IPMB12 (BCRC 80908).</title>
        <authorList>
            <person name="Lo W.-S."/>
            <person name="Chang T.-H."/>
            <person name="Kuo C.-H."/>
        </authorList>
    </citation>
    <scope>NUCLEOTIDE SEQUENCE [LARGE SCALE GENOMIC DNA]</scope>
    <source>
        <strain evidence="3 4">IPMB12</strain>
    </source>
</reference>
<accession>A0A6G9ICC6</accession>
<dbReference type="KEGG" id="orb:IPMB12_09455"/>
<keyword evidence="3" id="KW-0378">Hydrolase</keyword>
<dbReference type="Pfam" id="PF02617">
    <property type="entry name" value="ClpS"/>
    <property type="match status" value="1"/>
</dbReference>
<dbReference type="GO" id="GO:0006508">
    <property type="term" value="P:proteolysis"/>
    <property type="evidence" value="ECO:0007669"/>
    <property type="project" value="UniProtKB-UniRule"/>
</dbReference>
<dbReference type="HAMAP" id="MF_00302">
    <property type="entry name" value="ClpS"/>
    <property type="match status" value="1"/>
</dbReference>
<dbReference type="EMBL" id="CP050253">
    <property type="protein sequence ID" value="QIQ21886.1"/>
    <property type="molecule type" value="Genomic_DNA"/>
</dbReference>
<name>A0A6G9ICC6_9GAMM</name>
<dbReference type="Proteomes" id="UP000501168">
    <property type="component" value="Chromosome"/>
</dbReference>
<comment type="subunit">
    <text evidence="1">Binds to the N-terminal domain of the chaperone ClpA.</text>
</comment>
<dbReference type="PANTHER" id="PTHR33473">
    <property type="entry name" value="ATP-DEPENDENT CLP PROTEASE ADAPTER PROTEIN CLPS1, CHLOROPLASTIC"/>
    <property type="match status" value="1"/>
</dbReference>
<evidence type="ECO:0000259" key="2">
    <source>
        <dbReference type="Pfam" id="PF02617"/>
    </source>
</evidence>
<protein>
    <recommendedName>
        <fullName evidence="1">ATP-dependent Clp protease adapter protein ClpS</fullName>
    </recommendedName>
</protein>
<dbReference type="AlphaFoldDB" id="A0A6G9ICC6"/>
<dbReference type="InterPro" id="IPR003769">
    <property type="entry name" value="ClpS_core"/>
</dbReference>
<feature type="domain" description="Adaptor protein ClpS core" evidence="2">
    <location>
        <begin position="21"/>
        <end position="99"/>
    </location>
</feature>
<dbReference type="InParanoid" id="A0A6G9ICC6"/>
<dbReference type="GO" id="GO:0008233">
    <property type="term" value="F:peptidase activity"/>
    <property type="evidence" value="ECO:0007669"/>
    <property type="project" value="UniProtKB-KW"/>
</dbReference>
<dbReference type="FunCoup" id="A0A6G9ICC6">
    <property type="interactions" value="201"/>
</dbReference>
<dbReference type="InterPro" id="IPR014719">
    <property type="entry name" value="Ribosomal_bL12_C/ClpS-like"/>
</dbReference>
<evidence type="ECO:0000313" key="3">
    <source>
        <dbReference type="EMBL" id="QIQ21886.1"/>
    </source>
</evidence>
<evidence type="ECO:0000256" key="1">
    <source>
        <dbReference type="HAMAP-Rule" id="MF_00302"/>
    </source>
</evidence>
<dbReference type="GO" id="GO:0030163">
    <property type="term" value="P:protein catabolic process"/>
    <property type="evidence" value="ECO:0007669"/>
    <property type="project" value="InterPro"/>
</dbReference>
<dbReference type="InterPro" id="IPR022935">
    <property type="entry name" value="ClpS"/>
</dbReference>
<dbReference type="FunFam" id="3.30.1390.10:FF:000002">
    <property type="entry name" value="ATP-dependent Clp protease adapter protein ClpS"/>
    <property type="match status" value="1"/>
</dbReference>
<organism evidence="3 4">
    <name type="scientific">Zophobihabitans entericus</name>
    <dbReference type="NCBI Taxonomy" id="1635327"/>
    <lineage>
        <taxon>Bacteria</taxon>
        <taxon>Pseudomonadati</taxon>
        <taxon>Pseudomonadota</taxon>
        <taxon>Gammaproteobacteria</taxon>
        <taxon>Orbales</taxon>
        <taxon>Orbaceae</taxon>
        <taxon>Zophobihabitans</taxon>
    </lineage>
</organism>
<proteinExistence type="inferred from homology"/>
<sequence>MSIQHVIQKQHSDEKQKQLAPPSKYLVVLHNDDYTTMDFVIEVLMKFFGHDETAATQIMFAVHKQGRGICGMYTAEIAETKVQLVTEYAYQHQHPLRCTMEKAS</sequence>